<evidence type="ECO:0000313" key="7">
    <source>
        <dbReference type="Proteomes" id="UP000620874"/>
    </source>
</evidence>
<feature type="domain" description="Type I restriction modification DNA specificity" evidence="5">
    <location>
        <begin position="212"/>
        <end position="343"/>
    </location>
</feature>
<proteinExistence type="inferred from homology"/>
<comment type="similarity">
    <text evidence="1">Belongs to the type-I restriction system S methylase family.</text>
</comment>
<dbReference type="Gene3D" id="3.90.220.20">
    <property type="entry name" value="DNA methylase specificity domains"/>
    <property type="match status" value="2"/>
</dbReference>
<keyword evidence="6" id="KW-0540">Nuclease</keyword>
<dbReference type="EMBL" id="JACSPP010000006">
    <property type="protein sequence ID" value="MBD8039460.1"/>
    <property type="molecule type" value="Genomic_DNA"/>
</dbReference>
<keyword evidence="7" id="KW-1185">Reference proteome</keyword>
<keyword evidence="6" id="KW-0255">Endonuclease</keyword>
<keyword evidence="6" id="KW-0378">Hydrolase</keyword>
<dbReference type="PANTHER" id="PTHR30408">
    <property type="entry name" value="TYPE-1 RESTRICTION ENZYME ECOKI SPECIFICITY PROTEIN"/>
    <property type="match status" value="1"/>
</dbReference>
<sequence>MNEWKKVKLGELYEVHNGLSKGRQFFGAGFPFLTFSNVFNNWFLPKQLESLVQTTDKERESCSIKAGDVFITRTSETMDELGMSSVALRDYPNATYNGFTKRLRPITDRVNPRYIGYYLRTPKFRGQFMAFSSMTTRASLANNDLLNMEVELPPMEIQHRIASILSRYDSLIENYQKQIKLHEEAAQRLYKEWFVDLRFPGHENTKIVDGVPEGWEEKSISEVFDFKYGKILPTKDFVEDGPIPVYGASKQIGRYTKANCFEPKVLIGSRGNAGFVHRTIEDETYVTNNSFIVEPCAKYGYLKLPFIFESFKVLDFVAICTGAAQPQLTLNSISSLKYIVPIKDLIVRYCGITTCYFSKIALAYKQIHLLTEARDRLLPKLMSGEIEV</sequence>
<organism evidence="6 7">
    <name type="scientific">Phocaeicola intestinalis</name>
    <dbReference type="NCBI Taxonomy" id="2762212"/>
    <lineage>
        <taxon>Bacteria</taxon>
        <taxon>Pseudomonadati</taxon>
        <taxon>Bacteroidota</taxon>
        <taxon>Bacteroidia</taxon>
        <taxon>Bacteroidales</taxon>
        <taxon>Bacteroidaceae</taxon>
        <taxon>Phocaeicola</taxon>
    </lineage>
</organism>
<evidence type="ECO:0000256" key="4">
    <source>
        <dbReference type="SAM" id="Coils"/>
    </source>
</evidence>
<dbReference type="SUPFAM" id="SSF116734">
    <property type="entry name" value="DNA methylase specificity domain"/>
    <property type="match status" value="2"/>
</dbReference>
<dbReference type="InterPro" id="IPR052021">
    <property type="entry name" value="Type-I_RS_S_subunit"/>
</dbReference>
<dbReference type="InterPro" id="IPR000055">
    <property type="entry name" value="Restrct_endonuc_typeI_TRD"/>
</dbReference>
<dbReference type="GO" id="GO:0004519">
    <property type="term" value="F:endonuclease activity"/>
    <property type="evidence" value="ECO:0007669"/>
    <property type="project" value="UniProtKB-KW"/>
</dbReference>
<keyword evidence="2" id="KW-0680">Restriction system</keyword>
<feature type="coiled-coil region" evidence="4">
    <location>
        <begin position="165"/>
        <end position="192"/>
    </location>
</feature>
<name>A0ABR8Y5I1_9BACT</name>
<evidence type="ECO:0000256" key="1">
    <source>
        <dbReference type="ARBA" id="ARBA00010923"/>
    </source>
</evidence>
<dbReference type="Proteomes" id="UP000620874">
    <property type="component" value="Unassembled WGS sequence"/>
</dbReference>
<protein>
    <submittedName>
        <fullName evidence="6">Restriction endonuclease subunit S</fullName>
    </submittedName>
</protein>
<evidence type="ECO:0000313" key="6">
    <source>
        <dbReference type="EMBL" id="MBD8039460.1"/>
    </source>
</evidence>
<accession>A0ABR8Y5I1</accession>
<keyword evidence="4" id="KW-0175">Coiled coil</keyword>
<comment type="caution">
    <text evidence="6">The sequence shown here is derived from an EMBL/GenBank/DDBJ whole genome shotgun (WGS) entry which is preliminary data.</text>
</comment>
<dbReference type="CDD" id="cd17517">
    <property type="entry name" value="RMtype1_S_EcoKI_StySPI-TRD2-CR2_like"/>
    <property type="match status" value="1"/>
</dbReference>
<evidence type="ECO:0000256" key="3">
    <source>
        <dbReference type="ARBA" id="ARBA00023125"/>
    </source>
</evidence>
<gene>
    <name evidence="6" type="ORF">H9625_03160</name>
</gene>
<dbReference type="RefSeq" id="WP_191762984.1">
    <property type="nucleotide sequence ID" value="NZ_JACSPP010000006.1"/>
</dbReference>
<dbReference type="PANTHER" id="PTHR30408:SF13">
    <property type="entry name" value="TYPE I RESTRICTION ENZYME HINDI SPECIFICITY SUBUNIT"/>
    <property type="match status" value="1"/>
</dbReference>
<evidence type="ECO:0000259" key="5">
    <source>
        <dbReference type="Pfam" id="PF01420"/>
    </source>
</evidence>
<dbReference type="Pfam" id="PF01420">
    <property type="entry name" value="Methylase_S"/>
    <property type="match status" value="2"/>
</dbReference>
<keyword evidence="3" id="KW-0238">DNA-binding</keyword>
<dbReference type="InterPro" id="IPR044946">
    <property type="entry name" value="Restrct_endonuc_typeI_TRD_sf"/>
</dbReference>
<feature type="domain" description="Type I restriction modification DNA specificity" evidence="5">
    <location>
        <begin position="2"/>
        <end position="179"/>
    </location>
</feature>
<reference evidence="6 7" key="1">
    <citation type="submission" date="2020-08" db="EMBL/GenBank/DDBJ databases">
        <title>A Genomic Blueprint of the Chicken Gut Microbiome.</title>
        <authorList>
            <person name="Gilroy R."/>
            <person name="Ravi A."/>
            <person name="Getino M."/>
            <person name="Pursley I."/>
            <person name="Horton D.L."/>
            <person name="Alikhan N.-F."/>
            <person name="Baker D."/>
            <person name="Gharbi K."/>
            <person name="Hall N."/>
            <person name="Watson M."/>
            <person name="Adriaenssens E.M."/>
            <person name="Foster-Nyarko E."/>
            <person name="Jarju S."/>
            <person name="Secka A."/>
            <person name="Antonio M."/>
            <person name="Oren A."/>
            <person name="Chaudhuri R."/>
            <person name="La Ragione R.M."/>
            <person name="Hildebrand F."/>
            <person name="Pallen M.J."/>
        </authorList>
    </citation>
    <scope>NUCLEOTIDE SEQUENCE [LARGE SCALE GENOMIC DNA]</scope>
    <source>
        <strain evidence="6 7">Sa1CVN1</strain>
    </source>
</reference>
<evidence type="ECO:0000256" key="2">
    <source>
        <dbReference type="ARBA" id="ARBA00022747"/>
    </source>
</evidence>